<sequence length="251" mass="26129">MTTPDETPQERPTPGPRSGHYGEISPGVPRYGQYAPEGWVPPSSSDPNTPGNPGHDGGPSSGLPPASAYPGFQGAGSQNKDGTLPHRGSGPVPPGQHLAAPRQVRLASRLVMAAGALQGLSGVLLLFVLFLPSVRTTLIDAMKAALPSDPAYDTLLADSAMITGLLVAATILSLVAAAVYFWLATKIRKGANWARTTGLVLAIVSLLALTQPNVFTIVQVGLGVVAMIILFRSPAREYFAKHVQGNGPHGY</sequence>
<evidence type="ECO:0000256" key="1">
    <source>
        <dbReference type="SAM" id="MobiDB-lite"/>
    </source>
</evidence>
<evidence type="ECO:0008006" key="5">
    <source>
        <dbReference type="Google" id="ProtNLM"/>
    </source>
</evidence>
<accession>A0A2V5LAW9</accession>
<evidence type="ECO:0000313" key="4">
    <source>
        <dbReference type="Proteomes" id="UP000247832"/>
    </source>
</evidence>
<proteinExistence type="predicted"/>
<evidence type="ECO:0000256" key="2">
    <source>
        <dbReference type="SAM" id="Phobius"/>
    </source>
</evidence>
<keyword evidence="2" id="KW-0812">Transmembrane</keyword>
<name>A0A2V5LAW9_9MICC</name>
<feature type="region of interest" description="Disordered" evidence="1">
    <location>
        <begin position="1"/>
        <end position="98"/>
    </location>
</feature>
<evidence type="ECO:0000313" key="3">
    <source>
        <dbReference type="EMBL" id="PYI67942.1"/>
    </source>
</evidence>
<reference evidence="3 4" key="1">
    <citation type="submission" date="2018-05" db="EMBL/GenBank/DDBJ databases">
        <title>Genetic diversity of glacier-inhabiting Cryobacterium bacteria in China and description of Cryobacterium mengkeensis sp. nov. and Arthrobacter glacialis sp. nov.</title>
        <authorList>
            <person name="Liu Q."/>
            <person name="Xin Y.-H."/>
        </authorList>
    </citation>
    <scope>NUCLEOTIDE SEQUENCE [LARGE SCALE GENOMIC DNA]</scope>
    <source>
        <strain evidence="3 4">LI2</strain>
    </source>
</reference>
<feature type="transmembrane region" description="Helical" evidence="2">
    <location>
        <begin position="190"/>
        <end position="208"/>
    </location>
</feature>
<dbReference type="EMBL" id="QJVD01000007">
    <property type="protein sequence ID" value="PYI67942.1"/>
    <property type="molecule type" value="Genomic_DNA"/>
</dbReference>
<keyword evidence="4" id="KW-1185">Reference proteome</keyword>
<dbReference type="Proteomes" id="UP000247832">
    <property type="component" value="Unassembled WGS sequence"/>
</dbReference>
<feature type="compositionally biased region" description="Polar residues" evidence="1">
    <location>
        <begin position="42"/>
        <end position="51"/>
    </location>
</feature>
<gene>
    <name evidence="3" type="ORF">CVV68_08780</name>
</gene>
<feature type="transmembrane region" description="Helical" evidence="2">
    <location>
        <begin position="110"/>
        <end position="131"/>
    </location>
</feature>
<dbReference type="OrthoDB" id="3831145at2"/>
<protein>
    <recommendedName>
        <fullName evidence="5">DUF2127 domain-containing protein</fullName>
    </recommendedName>
</protein>
<keyword evidence="2" id="KW-0472">Membrane</keyword>
<keyword evidence="2" id="KW-1133">Transmembrane helix</keyword>
<dbReference type="AlphaFoldDB" id="A0A2V5LAW9"/>
<comment type="caution">
    <text evidence="3">The sequence shown here is derived from an EMBL/GenBank/DDBJ whole genome shotgun (WGS) entry which is preliminary data.</text>
</comment>
<dbReference type="RefSeq" id="WP_110500618.1">
    <property type="nucleotide sequence ID" value="NZ_QJVD01000007.1"/>
</dbReference>
<feature type="transmembrane region" description="Helical" evidence="2">
    <location>
        <begin position="214"/>
        <end position="231"/>
    </location>
</feature>
<organism evidence="3 4">
    <name type="scientific">Arthrobacter livingstonensis</name>
    <dbReference type="NCBI Taxonomy" id="670078"/>
    <lineage>
        <taxon>Bacteria</taxon>
        <taxon>Bacillati</taxon>
        <taxon>Actinomycetota</taxon>
        <taxon>Actinomycetes</taxon>
        <taxon>Micrococcales</taxon>
        <taxon>Micrococcaceae</taxon>
        <taxon>Arthrobacter</taxon>
    </lineage>
</organism>
<feature type="transmembrane region" description="Helical" evidence="2">
    <location>
        <begin position="160"/>
        <end position="183"/>
    </location>
</feature>